<evidence type="ECO:0000259" key="2">
    <source>
        <dbReference type="Pfam" id="PF01757"/>
    </source>
</evidence>
<name>A0ABQ0A7G8_9GAMM</name>
<evidence type="ECO:0000313" key="4">
    <source>
        <dbReference type="Proteomes" id="UP001465153"/>
    </source>
</evidence>
<feature type="domain" description="Acyltransferase 3" evidence="2">
    <location>
        <begin position="10"/>
        <end position="328"/>
    </location>
</feature>
<feature type="transmembrane region" description="Helical" evidence="1">
    <location>
        <begin position="311"/>
        <end position="334"/>
    </location>
</feature>
<keyword evidence="1" id="KW-0472">Membrane</keyword>
<feature type="transmembrane region" description="Helical" evidence="1">
    <location>
        <begin position="77"/>
        <end position="103"/>
    </location>
</feature>
<dbReference type="Proteomes" id="UP001465153">
    <property type="component" value="Unassembled WGS sequence"/>
</dbReference>
<dbReference type="InterPro" id="IPR052734">
    <property type="entry name" value="Nod_factor_acetyltransferase"/>
</dbReference>
<feature type="transmembrane region" description="Helical" evidence="1">
    <location>
        <begin position="216"/>
        <end position="237"/>
    </location>
</feature>
<evidence type="ECO:0000313" key="3">
    <source>
        <dbReference type="EMBL" id="GAA6167601.1"/>
    </source>
</evidence>
<protein>
    <submittedName>
        <fullName evidence="3">Acyltransferase family protein</fullName>
    </submittedName>
</protein>
<accession>A0ABQ0A7G8</accession>
<proteinExistence type="predicted"/>
<comment type="caution">
    <text evidence="3">The sequence shown here is derived from an EMBL/GenBank/DDBJ whole genome shotgun (WGS) entry which is preliminary data.</text>
</comment>
<evidence type="ECO:0000256" key="1">
    <source>
        <dbReference type="SAM" id="Phobius"/>
    </source>
</evidence>
<feature type="transmembrane region" description="Helical" evidence="1">
    <location>
        <begin position="12"/>
        <end position="33"/>
    </location>
</feature>
<feature type="transmembrane region" description="Helical" evidence="1">
    <location>
        <begin position="39"/>
        <end position="57"/>
    </location>
</feature>
<feature type="transmembrane region" description="Helical" evidence="1">
    <location>
        <begin position="277"/>
        <end position="295"/>
    </location>
</feature>
<gene>
    <name evidence="3" type="ORF">NBRC116591_14110</name>
</gene>
<keyword evidence="4" id="KW-1185">Reference proteome</keyword>
<dbReference type="InterPro" id="IPR002656">
    <property type="entry name" value="Acyl_transf_3_dom"/>
</dbReference>
<dbReference type="PANTHER" id="PTHR37312">
    <property type="entry name" value="MEMBRANE-BOUND ACYLTRANSFERASE YKRP-RELATED"/>
    <property type="match status" value="1"/>
</dbReference>
<dbReference type="Pfam" id="PF01757">
    <property type="entry name" value="Acyl_transf_3"/>
    <property type="match status" value="1"/>
</dbReference>
<keyword evidence="3" id="KW-0012">Acyltransferase</keyword>
<keyword evidence="1" id="KW-0812">Transmembrane</keyword>
<dbReference type="RefSeq" id="WP_353302195.1">
    <property type="nucleotide sequence ID" value="NZ_BAABWN010000004.1"/>
</dbReference>
<organism evidence="3 4">
    <name type="scientific">Sessilibacter corallicola</name>
    <dbReference type="NCBI Taxonomy" id="2904075"/>
    <lineage>
        <taxon>Bacteria</taxon>
        <taxon>Pseudomonadati</taxon>
        <taxon>Pseudomonadota</taxon>
        <taxon>Gammaproteobacteria</taxon>
        <taxon>Cellvibrionales</taxon>
        <taxon>Cellvibrionaceae</taxon>
        <taxon>Sessilibacter</taxon>
    </lineage>
</organism>
<dbReference type="PANTHER" id="PTHR37312:SF1">
    <property type="entry name" value="MEMBRANE-BOUND ACYLTRANSFERASE YKRP-RELATED"/>
    <property type="match status" value="1"/>
</dbReference>
<feature type="transmembrane region" description="Helical" evidence="1">
    <location>
        <begin position="115"/>
        <end position="135"/>
    </location>
</feature>
<dbReference type="EMBL" id="BAABWN010000004">
    <property type="protein sequence ID" value="GAA6167601.1"/>
    <property type="molecule type" value="Genomic_DNA"/>
</dbReference>
<feature type="transmembrane region" description="Helical" evidence="1">
    <location>
        <begin position="147"/>
        <end position="173"/>
    </location>
</feature>
<reference evidence="3 4" key="1">
    <citation type="submission" date="2024-04" db="EMBL/GenBank/DDBJ databases">
        <title>Draft genome sequence of Sessilibacter corallicola NBRC 116591.</title>
        <authorList>
            <person name="Miyakawa T."/>
            <person name="Kusuya Y."/>
            <person name="Miura T."/>
        </authorList>
    </citation>
    <scope>NUCLEOTIDE SEQUENCE [LARGE SCALE GENOMIC DNA]</scope>
    <source>
        <strain evidence="3 4">KU-00831-HH</strain>
    </source>
</reference>
<keyword evidence="3" id="KW-0808">Transferase</keyword>
<sequence>MPTHGRIELIDIIRGISILLVIMGHLPSVFGYGGPLSDLSLFRMPLFFFISGTVFSLNKPTNVFVLQKTDQLLKPYFVTLFALVALETVLTHQLPLQAIMGIIYGNRDTIEWKPLWYLTHLWLVFIFCFLFSKSIQLFHKSLFQKSLIISTLFLAGYFISYSLSPISVSLPIFQEGANPGTSSGLPFRMESLFISASFFLAGSITKERVKNYQPNIGYAAFSAIVFLMIAILTPAYVDIGKGEYRYPWYSLPASVAGIYLVVYVSYFINRTVFAKRWLILCGESSLFILIFHWFVQFKAYAILTKFVGEEFVVINSIISFLLGVFIPVMIRFVVRMSPLLSIFYLPVVGKPISIQLIRKPIKVDYS</sequence>
<keyword evidence="1" id="KW-1133">Transmembrane helix</keyword>
<feature type="transmembrane region" description="Helical" evidence="1">
    <location>
        <begin position="185"/>
        <end position="204"/>
    </location>
</feature>
<feature type="transmembrane region" description="Helical" evidence="1">
    <location>
        <begin position="249"/>
        <end position="268"/>
    </location>
</feature>
<dbReference type="GO" id="GO:0016746">
    <property type="term" value="F:acyltransferase activity"/>
    <property type="evidence" value="ECO:0007669"/>
    <property type="project" value="UniProtKB-KW"/>
</dbReference>